<feature type="signal peptide" evidence="1">
    <location>
        <begin position="1"/>
        <end position="19"/>
    </location>
</feature>
<accession>A0ABY6ZJJ3</accession>
<sequence>MRNGLGVLSVFAIATLSLSGCGTTASKGTTNDLPETSTNTDSTMKVYPYNSSLSIGKTNPKDDAQAKQFTFTQPDIPGLNIQTVVLNMQNTWGIKPGNASFQAGWYTYNGYRVENGISDGYTVNWRSPQQVTVVDFSVVTTKGTPSELKAEAIKYLGYAATLPYTGANPATAMQWVQHELQTYDGKQMTVDQKIGKVYFMLGPYVKNGNQLISELTISASTMGKP</sequence>
<reference evidence="2" key="1">
    <citation type="submission" date="2022-08" db="EMBL/GenBank/DDBJ databases">
        <title>Alicyclobacillus fastidiosus DSM 17978, complete genome.</title>
        <authorList>
            <person name="Wang Q."/>
            <person name="Cai R."/>
            <person name="Wang Z."/>
        </authorList>
    </citation>
    <scope>NUCLEOTIDE SEQUENCE</scope>
    <source>
        <strain evidence="2">DSM 17978</strain>
    </source>
</reference>
<evidence type="ECO:0000313" key="3">
    <source>
        <dbReference type="Proteomes" id="UP001164761"/>
    </source>
</evidence>
<organism evidence="2 3">
    <name type="scientific">Alicyclobacillus fastidiosus</name>
    <dbReference type="NCBI Taxonomy" id="392011"/>
    <lineage>
        <taxon>Bacteria</taxon>
        <taxon>Bacillati</taxon>
        <taxon>Bacillota</taxon>
        <taxon>Bacilli</taxon>
        <taxon>Bacillales</taxon>
        <taxon>Alicyclobacillaceae</taxon>
        <taxon>Alicyclobacillus</taxon>
    </lineage>
</organism>
<keyword evidence="3" id="KW-1185">Reference proteome</keyword>
<dbReference type="RefSeq" id="WP_268006220.1">
    <property type="nucleotide sequence ID" value="NZ_BSUT01000001.1"/>
</dbReference>
<evidence type="ECO:0000256" key="1">
    <source>
        <dbReference type="SAM" id="SignalP"/>
    </source>
</evidence>
<dbReference type="EMBL" id="CP104067">
    <property type="protein sequence ID" value="WAH42336.1"/>
    <property type="molecule type" value="Genomic_DNA"/>
</dbReference>
<evidence type="ECO:0000313" key="2">
    <source>
        <dbReference type="EMBL" id="WAH42336.1"/>
    </source>
</evidence>
<gene>
    <name evidence="2" type="ORF">NZD89_02175</name>
</gene>
<protein>
    <recommendedName>
        <fullName evidence="4">DUF3298 domain-containing protein</fullName>
    </recommendedName>
</protein>
<dbReference type="Proteomes" id="UP001164761">
    <property type="component" value="Chromosome"/>
</dbReference>
<proteinExistence type="predicted"/>
<feature type="chain" id="PRO_5046408159" description="DUF3298 domain-containing protein" evidence="1">
    <location>
        <begin position="20"/>
        <end position="225"/>
    </location>
</feature>
<evidence type="ECO:0008006" key="4">
    <source>
        <dbReference type="Google" id="ProtNLM"/>
    </source>
</evidence>
<name>A0ABY6ZJJ3_9BACL</name>
<dbReference type="PROSITE" id="PS51257">
    <property type="entry name" value="PROKAR_LIPOPROTEIN"/>
    <property type="match status" value="1"/>
</dbReference>
<keyword evidence="1" id="KW-0732">Signal</keyword>